<dbReference type="PROSITE" id="PS50835">
    <property type="entry name" value="IG_LIKE"/>
    <property type="match status" value="1"/>
</dbReference>
<dbReference type="Gene3D" id="2.60.40.10">
    <property type="entry name" value="Immunoglobulins"/>
    <property type="match status" value="1"/>
</dbReference>
<reference evidence="3 4" key="1">
    <citation type="journal article" date="2023" name="Sci. Data">
        <title>Genome assembly of the Korean intertidal mud-creeper Batillaria attramentaria.</title>
        <authorList>
            <person name="Patra A.K."/>
            <person name="Ho P.T."/>
            <person name="Jun S."/>
            <person name="Lee S.J."/>
            <person name="Kim Y."/>
            <person name="Won Y.J."/>
        </authorList>
    </citation>
    <scope>NUCLEOTIDE SEQUENCE [LARGE SCALE GENOMIC DNA]</scope>
    <source>
        <strain evidence="3">Wonlab-2016</strain>
    </source>
</reference>
<feature type="domain" description="Ig-like" evidence="2">
    <location>
        <begin position="125"/>
        <end position="224"/>
    </location>
</feature>
<proteinExistence type="predicted"/>
<evidence type="ECO:0000313" key="4">
    <source>
        <dbReference type="Proteomes" id="UP001519460"/>
    </source>
</evidence>
<dbReference type="Proteomes" id="UP001519460">
    <property type="component" value="Unassembled WGS sequence"/>
</dbReference>
<dbReference type="InterPro" id="IPR036179">
    <property type="entry name" value="Ig-like_dom_sf"/>
</dbReference>
<organism evidence="3 4">
    <name type="scientific">Batillaria attramentaria</name>
    <dbReference type="NCBI Taxonomy" id="370345"/>
    <lineage>
        <taxon>Eukaryota</taxon>
        <taxon>Metazoa</taxon>
        <taxon>Spiralia</taxon>
        <taxon>Lophotrochozoa</taxon>
        <taxon>Mollusca</taxon>
        <taxon>Gastropoda</taxon>
        <taxon>Caenogastropoda</taxon>
        <taxon>Sorbeoconcha</taxon>
        <taxon>Cerithioidea</taxon>
        <taxon>Batillariidae</taxon>
        <taxon>Batillaria</taxon>
    </lineage>
</organism>
<accession>A0ABD0J3S4</accession>
<dbReference type="AlphaFoldDB" id="A0ABD0J3S4"/>
<dbReference type="SUPFAM" id="SSF48726">
    <property type="entry name" value="Immunoglobulin"/>
    <property type="match status" value="1"/>
</dbReference>
<sequence>MTPASGSLTMGSNVTGGLVEVTCAFPSSVAAEDLLALNIERVLHRNQAKQDLAGAKSNAQVEDKSGNNVPGSSASGTVSQRSIKFTMPQTTCNDAGMYICLAQYYVGTVATRETSSKNLTVTVDPGQITITADPQQAVYNYNTSLLLRCNGPVGTVDDDTQVEWMWEYKDQAGFLWTTVNTTEDNNNEESSTPSGPGNCAQNQVVTLQRYVLPEDTGRTYRCYVRRVAGSGGDFDQYAGEYTIGTVLAQGGSTGAPSTLQPTTPGNSTGNAGGGMRVNMNASGKVMEILLAALVLILSSVS</sequence>
<evidence type="ECO:0000256" key="1">
    <source>
        <dbReference type="SAM" id="MobiDB-lite"/>
    </source>
</evidence>
<protein>
    <recommendedName>
        <fullName evidence="2">Ig-like domain-containing protein</fullName>
    </recommendedName>
</protein>
<name>A0ABD0J3S4_9CAEN</name>
<dbReference type="InterPro" id="IPR007110">
    <property type="entry name" value="Ig-like_dom"/>
</dbReference>
<gene>
    <name evidence="3" type="ORF">BaRGS_00039275</name>
</gene>
<feature type="compositionally biased region" description="Polar residues" evidence="1">
    <location>
        <begin position="254"/>
        <end position="269"/>
    </location>
</feature>
<evidence type="ECO:0000313" key="3">
    <source>
        <dbReference type="EMBL" id="KAK7456962.1"/>
    </source>
</evidence>
<dbReference type="EMBL" id="JACVVK020000676">
    <property type="protein sequence ID" value="KAK7456962.1"/>
    <property type="molecule type" value="Genomic_DNA"/>
</dbReference>
<comment type="caution">
    <text evidence="3">The sequence shown here is derived from an EMBL/GenBank/DDBJ whole genome shotgun (WGS) entry which is preliminary data.</text>
</comment>
<evidence type="ECO:0000259" key="2">
    <source>
        <dbReference type="PROSITE" id="PS50835"/>
    </source>
</evidence>
<dbReference type="InterPro" id="IPR013783">
    <property type="entry name" value="Ig-like_fold"/>
</dbReference>
<keyword evidence="4" id="KW-1185">Reference proteome</keyword>
<feature type="region of interest" description="Disordered" evidence="1">
    <location>
        <begin position="252"/>
        <end position="275"/>
    </location>
</feature>
<feature type="region of interest" description="Disordered" evidence="1">
    <location>
        <begin position="53"/>
        <end position="79"/>
    </location>
</feature>
<feature type="compositionally biased region" description="Polar residues" evidence="1">
    <location>
        <begin position="66"/>
        <end position="79"/>
    </location>
</feature>